<feature type="domain" description="F-box" evidence="1">
    <location>
        <begin position="11"/>
        <end position="51"/>
    </location>
</feature>
<dbReference type="EMBL" id="JAUUTY010000003">
    <property type="protein sequence ID" value="KAK1669376.1"/>
    <property type="molecule type" value="Genomic_DNA"/>
</dbReference>
<dbReference type="InterPro" id="IPR036047">
    <property type="entry name" value="F-box-like_dom_sf"/>
</dbReference>
<dbReference type="AlphaFoldDB" id="A0AAD8T3P0"/>
<proteinExistence type="predicted"/>
<name>A0AAD8T3P0_LOLMU</name>
<dbReference type="Gene3D" id="1.20.1280.50">
    <property type="match status" value="1"/>
</dbReference>
<reference evidence="2" key="1">
    <citation type="submission" date="2023-07" db="EMBL/GenBank/DDBJ databases">
        <title>A chromosome-level genome assembly of Lolium multiflorum.</title>
        <authorList>
            <person name="Chen Y."/>
            <person name="Copetti D."/>
            <person name="Kolliker R."/>
            <person name="Studer B."/>
        </authorList>
    </citation>
    <scope>NUCLEOTIDE SEQUENCE</scope>
    <source>
        <strain evidence="2">02402/16</strain>
        <tissue evidence="2">Leaf</tissue>
    </source>
</reference>
<evidence type="ECO:0000313" key="3">
    <source>
        <dbReference type="Proteomes" id="UP001231189"/>
    </source>
</evidence>
<sequence>MEEAAAAMVASLPDDVLLEILFRLKDVPAVLFRCATACKRCRSLIVEPAFLRRCWPDQDASSSFVGFFSQELLHTGSLPCFTPTPRSVLGPGRRALSSFMTAAPAGLFDRAVPLASRHSLLLVRLDSHTTPSYRNATILDLAICNLLTGAWHILPLLKVKLFGSDFDDESSWNCYAILTGKDCRSNEELVLPSNPSFFKVVIISPHRNDEMKCTLHTFSSDEASWRARTHCFDGIVQRLRNYGSSCRAVVHHGTAHWLFCNYGELCLSVLNLNMRTGYISLTKVPFGIDGMYCYNRGHLFLTPAVNGVLSLLWMQKEGTQLEIWEQQVKQPNKDGGSEWVCTRTIDLKQLGKRENERRELFILGDKCGRLLVNDTSQNMYTVDIQTGMMEAVVDWPRMGYIIPRETVPFEVEWPAIFASRLDNRYS</sequence>
<evidence type="ECO:0000313" key="2">
    <source>
        <dbReference type="EMBL" id="KAK1669376.1"/>
    </source>
</evidence>
<dbReference type="InterPro" id="IPR001810">
    <property type="entry name" value="F-box_dom"/>
</dbReference>
<dbReference type="PANTHER" id="PTHR35828">
    <property type="entry name" value="OS08G0203800 PROTEIN-RELATED"/>
    <property type="match status" value="1"/>
</dbReference>
<protein>
    <recommendedName>
        <fullName evidence="1">F-box domain-containing protein</fullName>
    </recommendedName>
</protein>
<evidence type="ECO:0000259" key="1">
    <source>
        <dbReference type="Pfam" id="PF00646"/>
    </source>
</evidence>
<accession>A0AAD8T3P0</accession>
<comment type="caution">
    <text evidence="2">The sequence shown here is derived from an EMBL/GenBank/DDBJ whole genome shotgun (WGS) entry which is preliminary data.</text>
</comment>
<dbReference type="SUPFAM" id="SSF81383">
    <property type="entry name" value="F-box domain"/>
    <property type="match status" value="1"/>
</dbReference>
<gene>
    <name evidence="2" type="ORF">QYE76_057535</name>
</gene>
<dbReference type="PANTHER" id="PTHR35828:SF21">
    <property type="entry name" value="F-BOX DOMAIN-CONTAINING PROTEIN"/>
    <property type="match status" value="1"/>
</dbReference>
<keyword evidence="3" id="KW-1185">Reference proteome</keyword>
<dbReference type="Proteomes" id="UP001231189">
    <property type="component" value="Unassembled WGS sequence"/>
</dbReference>
<organism evidence="2 3">
    <name type="scientific">Lolium multiflorum</name>
    <name type="common">Italian ryegrass</name>
    <name type="synonym">Lolium perenne subsp. multiflorum</name>
    <dbReference type="NCBI Taxonomy" id="4521"/>
    <lineage>
        <taxon>Eukaryota</taxon>
        <taxon>Viridiplantae</taxon>
        <taxon>Streptophyta</taxon>
        <taxon>Embryophyta</taxon>
        <taxon>Tracheophyta</taxon>
        <taxon>Spermatophyta</taxon>
        <taxon>Magnoliopsida</taxon>
        <taxon>Liliopsida</taxon>
        <taxon>Poales</taxon>
        <taxon>Poaceae</taxon>
        <taxon>BOP clade</taxon>
        <taxon>Pooideae</taxon>
        <taxon>Poodae</taxon>
        <taxon>Poeae</taxon>
        <taxon>Poeae Chloroplast Group 2 (Poeae type)</taxon>
        <taxon>Loliodinae</taxon>
        <taxon>Loliinae</taxon>
        <taxon>Lolium</taxon>
    </lineage>
</organism>
<dbReference type="Pfam" id="PF00646">
    <property type="entry name" value="F-box"/>
    <property type="match status" value="1"/>
</dbReference>